<gene>
    <name evidence="1" type="ORF">AKAME5_002549500</name>
</gene>
<evidence type="ECO:0000313" key="2">
    <source>
        <dbReference type="Proteomes" id="UP001279410"/>
    </source>
</evidence>
<protein>
    <submittedName>
        <fullName evidence="1">Paired box protein Pax-5-like isoform X1</fullName>
    </submittedName>
</protein>
<name>A0AAD3NLK3_LATJO</name>
<organism evidence="1 2">
    <name type="scientific">Lates japonicus</name>
    <name type="common">Japanese lates</name>
    <dbReference type="NCBI Taxonomy" id="270547"/>
    <lineage>
        <taxon>Eukaryota</taxon>
        <taxon>Metazoa</taxon>
        <taxon>Chordata</taxon>
        <taxon>Craniata</taxon>
        <taxon>Vertebrata</taxon>
        <taxon>Euteleostomi</taxon>
        <taxon>Actinopterygii</taxon>
        <taxon>Neopterygii</taxon>
        <taxon>Teleostei</taxon>
        <taxon>Neoteleostei</taxon>
        <taxon>Acanthomorphata</taxon>
        <taxon>Carangaria</taxon>
        <taxon>Carangaria incertae sedis</taxon>
        <taxon>Centropomidae</taxon>
        <taxon>Lates</taxon>
    </lineage>
</organism>
<accession>A0AAD3NLK3</accession>
<dbReference type="AlphaFoldDB" id="A0AAD3NLK3"/>
<proteinExistence type="predicted"/>
<sequence length="180" mass="19513">MLLLFAPVRRRKTSSASLSLTGACYRTCETAYCGALQTGRASVRSPAACASHGQSAKYRARLTGASDQEYEPKPCGHSVKLCNDPKHLKHTNPTMFGPGRSETGWCWSECVTMTVFSISSSTDRDVSCGMYHDHPCSCNDTWGRCDPCLTSICSLTFYSSQLIIIQACQGLHVITAEGGL</sequence>
<dbReference type="EMBL" id="BRZM01002036">
    <property type="protein sequence ID" value="GLD74167.1"/>
    <property type="molecule type" value="Genomic_DNA"/>
</dbReference>
<evidence type="ECO:0000313" key="1">
    <source>
        <dbReference type="EMBL" id="GLD74167.1"/>
    </source>
</evidence>
<reference evidence="1" key="1">
    <citation type="submission" date="2022-08" db="EMBL/GenBank/DDBJ databases">
        <title>Genome sequencing of akame (Lates japonicus).</title>
        <authorList>
            <person name="Hashiguchi Y."/>
            <person name="Takahashi H."/>
        </authorList>
    </citation>
    <scope>NUCLEOTIDE SEQUENCE</scope>
    <source>
        <strain evidence="1">Kochi</strain>
    </source>
</reference>
<dbReference type="Proteomes" id="UP001279410">
    <property type="component" value="Unassembled WGS sequence"/>
</dbReference>
<keyword evidence="2" id="KW-1185">Reference proteome</keyword>
<comment type="caution">
    <text evidence="1">The sequence shown here is derived from an EMBL/GenBank/DDBJ whole genome shotgun (WGS) entry which is preliminary data.</text>
</comment>